<dbReference type="AlphaFoldDB" id="A0A9P4TXT2"/>
<evidence type="ECO:0000313" key="3">
    <source>
        <dbReference type="EMBL" id="KAF2429173.1"/>
    </source>
</evidence>
<feature type="region of interest" description="Disordered" evidence="1">
    <location>
        <begin position="144"/>
        <end position="213"/>
    </location>
</feature>
<dbReference type="EMBL" id="MU007049">
    <property type="protein sequence ID" value="KAF2429173.1"/>
    <property type="molecule type" value="Genomic_DNA"/>
</dbReference>
<proteinExistence type="predicted"/>
<keyword evidence="4" id="KW-1185">Reference proteome</keyword>
<reference evidence="3" key="1">
    <citation type="journal article" date="2020" name="Stud. Mycol.">
        <title>101 Dothideomycetes genomes: a test case for predicting lifestyles and emergence of pathogens.</title>
        <authorList>
            <person name="Haridas S."/>
            <person name="Albert R."/>
            <person name="Binder M."/>
            <person name="Bloem J."/>
            <person name="Labutti K."/>
            <person name="Salamov A."/>
            <person name="Andreopoulos B."/>
            <person name="Baker S."/>
            <person name="Barry K."/>
            <person name="Bills G."/>
            <person name="Bluhm B."/>
            <person name="Cannon C."/>
            <person name="Castanera R."/>
            <person name="Culley D."/>
            <person name="Daum C."/>
            <person name="Ezra D."/>
            <person name="Gonzalez J."/>
            <person name="Henrissat B."/>
            <person name="Kuo A."/>
            <person name="Liang C."/>
            <person name="Lipzen A."/>
            <person name="Lutzoni F."/>
            <person name="Magnuson J."/>
            <person name="Mondo S."/>
            <person name="Nolan M."/>
            <person name="Ohm R."/>
            <person name="Pangilinan J."/>
            <person name="Park H.-J."/>
            <person name="Ramirez L."/>
            <person name="Alfaro M."/>
            <person name="Sun H."/>
            <person name="Tritt A."/>
            <person name="Yoshinaga Y."/>
            <person name="Zwiers L.-H."/>
            <person name="Turgeon B."/>
            <person name="Goodwin S."/>
            <person name="Spatafora J."/>
            <person name="Crous P."/>
            <person name="Grigoriev I."/>
        </authorList>
    </citation>
    <scope>NUCLEOTIDE SEQUENCE</scope>
    <source>
        <strain evidence="3">CBS 130266</strain>
    </source>
</reference>
<dbReference type="OrthoDB" id="5414285at2759"/>
<gene>
    <name evidence="3" type="ORF">EJ08DRAFT_302543</name>
</gene>
<keyword evidence="2" id="KW-0812">Transmembrane</keyword>
<evidence type="ECO:0000256" key="2">
    <source>
        <dbReference type="SAM" id="Phobius"/>
    </source>
</evidence>
<keyword evidence="2" id="KW-0472">Membrane</keyword>
<feature type="region of interest" description="Disordered" evidence="1">
    <location>
        <begin position="72"/>
        <end position="105"/>
    </location>
</feature>
<sequence>MASGWAIFFIVVCIVIIAAVGGYFGWRFYQKRNNNNIDAVFPSPAPAGIGAWIQDKFHSLKRGGTRTGAGYEATSFGSGSGARSAPRRGPLDPDEAWDSRVGNEGPEIYGPGGYYEEQELGLHAPNTAYSGAGYAAPSAGFQPAPGLAPGGADRGRSVSPGRNPFGDDAAESLRDVSPRPVSPRPIDTGVTGRGKKEENDQSSPRRSMFRENM</sequence>
<dbReference type="Proteomes" id="UP000800235">
    <property type="component" value="Unassembled WGS sequence"/>
</dbReference>
<evidence type="ECO:0000256" key="1">
    <source>
        <dbReference type="SAM" id="MobiDB-lite"/>
    </source>
</evidence>
<comment type="caution">
    <text evidence="3">The sequence shown here is derived from an EMBL/GenBank/DDBJ whole genome shotgun (WGS) entry which is preliminary data.</text>
</comment>
<accession>A0A9P4TXT2</accession>
<keyword evidence="2" id="KW-1133">Transmembrane helix</keyword>
<protein>
    <submittedName>
        <fullName evidence="3">Uncharacterized protein</fullName>
    </submittedName>
</protein>
<name>A0A9P4TXT2_9PEZI</name>
<evidence type="ECO:0000313" key="4">
    <source>
        <dbReference type="Proteomes" id="UP000800235"/>
    </source>
</evidence>
<organism evidence="3 4">
    <name type="scientific">Tothia fuscella</name>
    <dbReference type="NCBI Taxonomy" id="1048955"/>
    <lineage>
        <taxon>Eukaryota</taxon>
        <taxon>Fungi</taxon>
        <taxon>Dikarya</taxon>
        <taxon>Ascomycota</taxon>
        <taxon>Pezizomycotina</taxon>
        <taxon>Dothideomycetes</taxon>
        <taxon>Pleosporomycetidae</taxon>
        <taxon>Venturiales</taxon>
        <taxon>Cylindrosympodiaceae</taxon>
        <taxon>Tothia</taxon>
    </lineage>
</organism>
<feature type="transmembrane region" description="Helical" evidence="2">
    <location>
        <begin position="6"/>
        <end position="26"/>
    </location>
</feature>